<name>A0A0P0V3B7_ORYSJ</name>
<feature type="region of interest" description="Disordered" evidence="1">
    <location>
        <begin position="1"/>
        <end position="24"/>
    </location>
</feature>
<gene>
    <name evidence="2" type="ordered locus">Os01g0519000</name>
    <name evidence="2" type="ORF">OSNPB_010519000</name>
</gene>
<sequence length="134" mass="14206">MAARRRQRPSSSPPLPPEHSPLPSVIVATARARTADPKIACDRSAAAKSPASGSTAAALPTAKLRRCSPPHHRIRRHRVPTATGPRCLPPLERAVVITTGAPKDGGSSSPEGGVTGREARASMDRQRRTRARTM</sequence>
<feature type="compositionally biased region" description="Pro residues" evidence="1">
    <location>
        <begin position="11"/>
        <end position="20"/>
    </location>
</feature>
<proteinExistence type="predicted"/>
<evidence type="ECO:0000256" key="1">
    <source>
        <dbReference type="SAM" id="MobiDB-lite"/>
    </source>
</evidence>
<organism evidence="2 3">
    <name type="scientific">Oryza sativa subsp. japonica</name>
    <name type="common">Rice</name>
    <dbReference type="NCBI Taxonomy" id="39947"/>
    <lineage>
        <taxon>Eukaryota</taxon>
        <taxon>Viridiplantae</taxon>
        <taxon>Streptophyta</taxon>
        <taxon>Embryophyta</taxon>
        <taxon>Tracheophyta</taxon>
        <taxon>Spermatophyta</taxon>
        <taxon>Magnoliopsida</taxon>
        <taxon>Liliopsida</taxon>
        <taxon>Poales</taxon>
        <taxon>Poaceae</taxon>
        <taxon>BOP clade</taxon>
        <taxon>Oryzoideae</taxon>
        <taxon>Oryzeae</taxon>
        <taxon>Oryzinae</taxon>
        <taxon>Oryza</taxon>
        <taxon>Oryza sativa</taxon>
    </lineage>
</organism>
<dbReference type="PaxDb" id="39947-A0A0P0V3B7"/>
<feature type="compositionally biased region" description="Basic and acidic residues" evidence="1">
    <location>
        <begin position="117"/>
        <end position="126"/>
    </location>
</feature>
<feature type="region of interest" description="Disordered" evidence="1">
    <location>
        <begin position="43"/>
        <end position="87"/>
    </location>
</feature>
<dbReference type="AlphaFoldDB" id="A0A0P0V3B7"/>
<evidence type="ECO:0000313" key="2">
    <source>
        <dbReference type="EMBL" id="BAS72435.1"/>
    </source>
</evidence>
<feature type="region of interest" description="Disordered" evidence="1">
    <location>
        <begin position="99"/>
        <end position="134"/>
    </location>
</feature>
<protein>
    <submittedName>
        <fullName evidence="2">Os01g0519000 protein</fullName>
    </submittedName>
</protein>
<dbReference type="EMBL" id="AP014957">
    <property type="protein sequence ID" value="BAS72435.1"/>
    <property type="molecule type" value="Genomic_DNA"/>
</dbReference>
<dbReference type="Proteomes" id="UP000059680">
    <property type="component" value="Chromosome 1"/>
</dbReference>
<keyword evidence="3" id="KW-1185">Reference proteome</keyword>
<reference evidence="2 3" key="2">
    <citation type="journal article" date="2013" name="Plant Cell Physiol.">
        <title>Rice Annotation Project Database (RAP-DB): an integrative and interactive database for rice genomics.</title>
        <authorList>
            <person name="Sakai H."/>
            <person name="Lee S.S."/>
            <person name="Tanaka T."/>
            <person name="Numa H."/>
            <person name="Kim J."/>
            <person name="Kawahara Y."/>
            <person name="Wakimoto H."/>
            <person name="Yang C.C."/>
            <person name="Iwamoto M."/>
            <person name="Abe T."/>
            <person name="Yamada Y."/>
            <person name="Muto A."/>
            <person name="Inokuchi H."/>
            <person name="Ikemura T."/>
            <person name="Matsumoto T."/>
            <person name="Sasaki T."/>
            <person name="Itoh T."/>
        </authorList>
    </citation>
    <scope>NUCLEOTIDE SEQUENCE [LARGE SCALE GENOMIC DNA]</scope>
    <source>
        <strain evidence="3">cv. Nipponbare</strain>
    </source>
</reference>
<dbReference type="InParanoid" id="A0A0P0V3B7"/>
<reference evidence="3" key="1">
    <citation type="journal article" date="2005" name="Nature">
        <title>The map-based sequence of the rice genome.</title>
        <authorList>
            <consortium name="International rice genome sequencing project (IRGSP)"/>
            <person name="Matsumoto T."/>
            <person name="Wu J."/>
            <person name="Kanamori H."/>
            <person name="Katayose Y."/>
            <person name="Fujisawa M."/>
            <person name="Namiki N."/>
            <person name="Mizuno H."/>
            <person name="Yamamoto K."/>
            <person name="Antonio B.A."/>
            <person name="Baba T."/>
            <person name="Sakata K."/>
            <person name="Nagamura Y."/>
            <person name="Aoki H."/>
            <person name="Arikawa K."/>
            <person name="Arita K."/>
            <person name="Bito T."/>
            <person name="Chiden Y."/>
            <person name="Fujitsuka N."/>
            <person name="Fukunaka R."/>
            <person name="Hamada M."/>
            <person name="Harada C."/>
            <person name="Hayashi A."/>
            <person name="Hijishita S."/>
            <person name="Honda M."/>
            <person name="Hosokawa S."/>
            <person name="Ichikawa Y."/>
            <person name="Idonuma A."/>
            <person name="Iijima M."/>
            <person name="Ikeda M."/>
            <person name="Ikeno M."/>
            <person name="Ito K."/>
            <person name="Ito S."/>
            <person name="Ito T."/>
            <person name="Ito Y."/>
            <person name="Ito Y."/>
            <person name="Iwabuchi A."/>
            <person name="Kamiya K."/>
            <person name="Karasawa W."/>
            <person name="Kurita K."/>
            <person name="Katagiri S."/>
            <person name="Kikuta A."/>
            <person name="Kobayashi H."/>
            <person name="Kobayashi N."/>
            <person name="Machita K."/>
            <person name="Maehara T."/>
            <person name="Masukawa M."/>
            <person name="Mizubayashi T."/>
            <person name="Mukai Y."/>
            <person name="Nagasaki H."/>
            <person name="Nagata Y."/>
            <person name="Naito S."/>
            <person name="Nakashima M."/>
            <person name="Nakama Y."/>
            <person name="Nakamichi Y."/>
            <person name="Nakamura M."/>
            <person name="Meguro A."/>
            <person name="Negishi M."/>
            <person name="Ohta I."/>
            <person name="Ohta T."/>
            <person name="Okamoto M."/>
            <person name="Ono N."/>
            <person name="Saji S."/>
            <person name="Sakaguchi M."/>
            <person name="Sakai K."/>
            <person name="Shibata M."/>
            <person name="Shimokawa T."/>
            <person name="Song J."/>
            <person name="Takazaki Y."/>
            <person name="Terasawa K."/>
            <person name="Tsugane M."/>
            <person name="Tsuji K."/>
            <person name="Ueda S."/>
            <person name="Waki K."/>
            <person name="Yamagata H."/>
            <person name="Yamamoto M."/>
            <person name="Yamamoto S."/>
            <person name="Yamane H."/>
            <person name="Yoshiki S."/>
            <person name="Yoshihara R."/>
            <person name="Yukawa K."/>
            <person name="Zhong H."/>
            <person name="Yano M."/>
            <person name="Yuan Q."/>
            <person name="Ouyang S."/>
            <person name="Liu J."/>
            <person name="Jones K.M."/>
            <person name="Gansberger K."/>
            <person name="Moffat K."/>
            <person name="Hill J."/>
            <person name="Bera J."/>
            <person name="Fadrosh D."/>
            <person name="Jin S."/>
            <person name="Johri S."/>
            <person name="Kim M."/>
            <person name="Overton L."/>
            <person name="Reardon M."/>
            <person name="Tsitrin T."/>
            <person name="Vuong H."/>
            <person name="Weaver B."/>
            <person name="Ciecko A."/>
            <person name="Tallon L."/>
            <person name="Jackson J."/>
            <person name="Pai G."/>
            <person name="Aken S.V."/>
            <person name="Utterback T."/>
            <person name="Reidmuller S."/>
            <person name="Feldblyum T."/>
            <person name="Hsiao J."/>
            <person name="Zismann V."/>
            <person name="Iobst S."/>
            <person name="de Vazeille A.R."/>
            <person name="Buell C.R."/>
            <person name="Ying K."/>
            <person name="Li Y."/>
            <person name="Lu T."/>
            <person name="Huang Y."/>
            <person name="Zhao Q."/>
            <person name="Feng Q."/>
            <person name="Zhang L."/>
            <person name="Zhu J."/>
            <person name="Weng Q."/>
            <person name="Mu J."/>
            <person name="Lu Y."/>
            <person name="Fan D."/>
            <person name="Liu Y."/>
            <person name="Guan J."/>
            <person name="Zhang Y."/>
            <person name="Yu S."/>
            <person name="Liu X."/>
            <person name="Zhang Y."/>
            <person name="Hong G."/>
            <person name="Han B."/>
            <person name="Choisne N."/>
            <person name="Demange N."/>
            <person name="Orjeda G."/>
            <person name="Samain S."/>
            <person name="Cattolico L."/>
            <person name="Pelletier E."/>
            <person name="Couloux A."/>
            <person name="Segurens B."/>
            <person name="Wincker P."/>
            <person name="D'Hont A."/>
            <person name="Scarpelli C."/>
            <person name="Weissenbach J."/>
            <person name="Salanoubat M."/>
            <person name="Quetier F."/>
            <person name="Yu Y."/>
            <person name="Kim H.R."/>
            <person name="Rambo T."/>
            <person name="Currie J."/>
            <person name="Collura K."/>
            <person name="Luo M."/>
            <person name="Yang T."/>
            <person name="Ammiraju J.S.S."/>
            <person name="Engler F."/>
            <person name="Soderlund C."/>
            <person name="Wing R.A."/>
            <person name="Palmer L.E."/>
            <person name="de la Bastide M."/>
            <person name="Spiegel L."/>
            <person name="Nascimento L."/>
            <person name="Zutavern T."/>
            <person name="O'Shaughnessy A."/>
            <person name="Dike S."/>
            <person name="Dedhia N."/>
            <person name="Preston R."/>
            <person name="Balija V."/>
            <person name="McCombie W.R."/>
            <person name="Chow T."/>
            <person name="Chen H."/>
            <person name="Chung M."/>
            <person name="Chen C."/>
            <person name="Shaw J."/>
            <person name="Wu H."/>
            <person name="Hsiao K."/>
            <person name="Chao Y."/>
            <person name="Chu M."/>
            <person name="Cheng C."/>
            <person name="Hour A."/>
            <person name="Lee P."/>
            <person name="Lin S."/>
            <person name="Lin Y."/>
            <person name="Liou J."/>
            <person name="Liu S."/>
            <person name="Hsing Y."/>
            <person name="Raghuvanshi S."/>
            <person name="Mohanty A."/>
            <person name="Bharti A.K."/>
            <person name="Gaur A."/>
            <person name="Gupta V."/>
            <person name="Kumar D."/>
            <person name="Ravi V."/>
            <person name="Vij S."/>
            <person name="Kapur A."/>
            <person name="Khurana P."/>
            <person name="Khurana P."/>
            <person name="Khurana J.P."/>
            <person name="Tyagi A.K."/>
            <person name="Gaikwad K."/>
            <person name="Singh A."/>
            <person name="Dalal V."/>
            <person name="Srivastava S."/>
            <person name="Dixit A."/>
            <person name="Pal A.K."/>
            <person name="Ghazi I.A."/>
            <person name="Yadav M."/>
            <person name="Pandit A."/>
            <person name="Bhargava A."/>
            <person name="Sureshbabu K."/>
            <person name="Batra K."/>
            <person name="Sharma T.R."/>
            <person name="Mohapatra T."/>
            <person name="Singh N.K."/>
            <person name="Messing J."/>
            <person name="Nelson A.B."/>
            <person name="Fuks G."/>
            <person name="Kavchok S."/>
            <person name="Keizer G."/>
            <person name="Linton E."/>
            <person name="Llaca V."/>
            <person name="Song R."/>
            <person name="Tanyolac B."/>
            <person name="Young S."/>
            <person name="Ho-Il K."/>
            <person name="Hahn J.H."/>
            <person name="Sangsakoo G."/>
            <person name="Vanavichit A."/>
            <person name="de Mattos Luiz.A.T."/>
            <person name="Zimmer P.D."/>
            <person name="Malone G."/>
            <person name="Dellagostin O."/>
            <person name="de Oliveira A.C."/>
            <person name="Bevan M."/>
            <person name="Bancroft I."/>
            <person name="Minx P."/>
            <person name="Cordum H."/>
            <person name="Wilson R."/>
            <person name="Cheng Z."/>
            <person name="Jin W."/>
            <person name="Jiang J."/>
            <person name="Leong S.A."/>
            <person name="Iwama H."/>
            <person name="Gojobori T."/>
            <person name="Itoh T."/>
            <person name="Niimura Y."/>
            <person name="Fujii Y."/>
            <person name="Habara T."/>
            <person name="Sakai H."/>
            <person name="Sato Y."/>
            <person name="Wilson G."/>
            <person name="Kumar K."/>
            <person name="McCouch S."/>
            <person name="Juretic N."/>
            <person name="Hoen D."/>
            <person name="Wright S."/>
            <person name="Bruskiewich R."/>
            <person name="Bureau T."/>
            <person name="Miyao A."/>
            <person name="Hirochika H."/>
            <person name="Nishikawa T."/>
            <person name="Kadowaki K."/>
            <person name="Sugiura M."/>
            <person name="Burr B."/>
            <person name="Sasaki T."/>
        </authorList>
    </citation>
    <scope>NUCLEOTIDE SEQUENCE [LARGE SCALE GENOMIC DNA]</scope>
    <source>
        <strain evidence="3">cv. Nipponbare</strain>
    </source>
</reference>
<evidence type="ECO:0000313" key="3">
    <source>
        <dbReference type="Proteomes" id="UP000059680"/>
    </source>
</evidence>
<reference evidence="2 3" key="3">
    <citation type="journal article" date="2013" name="Rice">
        <title>Improvement of the Oryza sativa Nipponbare reference genome using next generation sequence and optical map data.</title>
        <authorList>
            <person name="Kawahara Y."/>
            <person name="de la Bastide M."/>
            <person name="Hamilton J.P."/>
            <person name="Kanamori H."/>
            <person name="McCombie W.R."/>
            <person name="Ouyang S."/>
            <person name="Schwartz D.C."/>
            <person name="Tanaka T."/>
            <person name="Wu J."/>
            <person name="Zhou S."/>
            <person name="Childs K.L."/>
            <person name="Davidson R.M."/>
            <person name="Lin H."/>
            <person name="Quesada-Ocampo L."/>
            <person name="Vaillancourt B."/>
            <person name="Sakai H."/>
            <person name="Lee S.S."/>
            <person name="Kim J."/>
            <person name="Numa H."/>
            <person name="Itoh T."/>
            <person name="Buell C.R."/>
            <person name="Matsumoto T."/>
        </authorList>
    </citation>
    <scope>NUCLEOTIDE SEQUENCE [LARGE SCALE GENOMIC DNA]</scope>
    <source>
        <strain evidence="3">cv. Nipponbare</strain>
    </source>
</reference>
<feature type="compositionally biased region" description="Basic residues" evidence="1">
    <location>
        <begin position="63"/>
        <end position="79"/>
    </location>
</feature>
<accession>A0A0P0V3B7</accession>